<keyword evidence="1" id="KW-1133">Transmembrane helix</keyword>
<proteinExistence type="predicted"/>
<name>A0A0F9UMF0_9ZZZZ</name>
<evidence type="ECO:0000256" key="1">
    <source>
        <dbReference type="SAM" id="Phobius"/>
    </source>
</evidence>
<dbReference type="AlphaFoldDB" id="A0A0F9UMF0"/>
<dbReference type="EMBL" id="LAZR01000126">
    <property type="protein sequence ID" value="KKN88692.1"/>
    <property type="molecule type" value="Genomic_DNA"/>
</dbReference>
<organism evidence="2">
    <name type="scientific">marine sediment metagenome</name>
    <dbReference type="NCBI Taxonomy" id="412755"/>
    <lineage>
        <taxon>unclassified sequences</taxon>
        <taxon>metagenomes</taxon>
        <taxon>ecological metagenomes</taxon>
    </lineage>
</organism>
<reference evidence="2" key="1">
    <citation type="journal article" date="2015" name="Nature">
        <title>Complex archaea that bridge the gap between prokaryotes and eukaryotes.</title>
        <authorList>
            <person name="Spang A."/>
            <person name="Saw J.H."/>
            <person name="Jorgensen S.L."/>
            <person name="Zaremba-Niedzwiedzka K."/>
            <person name="Martijn J."/>
            <person name="Lind A.E."/>
            <person name="van Eijk R."/>
            <person name="Schleper C."/>
            <person name="Guy L."/>
            <person name="Ettema T.J."/>
        </authorList>
    </citation>
    <scope>NUCLEOTIDE SEQUENCE</scope>
</reference>
<feature type="transmembrane region" description="Helical" evidence="1">
    <location>
        <begin position="49"/>
        <end position="68"/>
    </location>
</feature>
<sequence length="72" mass="7809">MKHLIIILLLICCSCKASILPVKYCTTPDSCPRPETTASMLTETTKWEGIMVTGVGGLLVVVFIEALIEANK</sequence>
<evidence type="ECO:0000313" key="2">
    <source>
        <dbReference type="EMBL" id="KKN88692.1"/>
    </source>
</evidence>
<protein>
    <submittedName>
        <fullName evidence="2">Uncharacterized protein</fullName>
    </submittedName>
</protein>
<accession>A0A0F9UMF0</accession>
<keyword evidence="1" id="KW-0812">Transmembrane</keyword>
<keyword evidence="1" id="KW-0472">Membrane</keyword>
<comment type="caution">
    <text evidence="2">The sequence shown here is derived from an EMBL/GenBank/DDBJ whole genome shotgun (WGS) entry which is preliminary data.</text>
</comment>
<gene>
    <name evidence="2" type="ORF">LCGC14_0245830</name>
</gene>